<evidence type="ECO:0008006" key="4">
    <source>
        <dbReference type="Google" id="ProtNLM"/>
    </source>
</evidence>
<feature type="transmembrane region" description="Helical" evidence="1">
    <location>
        <begin position="12"/>
        <end position="29"/>
    </location>
</feature>
<keyword evidence="1" id="KW-1133">Transmembrane helix</keyword>
<dbReference type="KEGG" id="fsm:CCS41_10580"/>
<dbReference type="InterPro" id="IPR019652">
    <property type="entry name" value="DUF2509"/>
</dbReference>
<keyword evidence="1" id="KW-0472">Membrane</keyword>
<evidence type="ECO:0000256" key="1">
    <source>
        <dbReference type="SAM" id="Phobius"/>
    </source>
</evidence>
<sequence length="179" mass="20626">MRSVYQQGSSTLLAVAVFFTLSLFLLMGLHHQLNRAMRITQDQQFYLRAYNQAASSLNWGLSHSWPLRLLQHSSTGQRGKWHCAIQQPHGLKACIKAMITSGTFWLKGESALLKGEGSLTGHKPRKIVLYQQVIYETTHSAVMDIRKRNMPKMNEQRVMKVTNRWLDFCPEKDEEFCVD</sequence>
<proteinExistence type="predicted"/>
<dbReference type="EMBL" id="CP021659">
    <property type="protein sequence ID" value="AWK14814.1"/>
    <property type="molecule type" value="Genomic_DNA"/>
</dbReference>
<evidence type="ECO:0000313" key="2">
    <source>
        <dbReference type="EMBL" id="AWK14814.1"/>
    </source>
</evidence>
<name>A0A2U8I9U2_9GAMM</name>
<organism evidence="2 3">
    <name type="scientific">Candidatus Fukatsuia symbiotica</name>
    <dbReference type="NCBI Taxonomy" id="1878942"/>
    <lineage>
        <taxon>Bacteria</taxon>
        <taxon>Pseudomonadati</taxon>
        <taxon>Pseudomonadota</taxon>
        <taxon>Gammaproteobacteria</taxon>
        <taxon>Enterobacterales</taxon>
        <taxon>Yersiniaceae</taxon>
        <taxon>Candidatus Fukatsuia</taxon>
    </lineage>
</organism>
<gene>
    <name evidence="2" type="ORF">CCS41_10580</name>
</gene>
<keyword evidence="1" id="KW-0812">Transmembrane</keyword>
<dbReference type="Pfam" id="PF10713">
    <property type="entry name" value="DUF2509"/>
    <property type="match status" value="1"/>
</dbReference>
<dbReference type="RefSeq" id="WP_072551123.1">
    <property type="nucleotide sequence ID" value="NZ_CP021659.1"/>
</dbReference>
<dbReference type="STRING" id="1878942.GCA_900128755_00041"/>
<dbReference type="Proteomes" id="UP000261875">
    <property type="component" value="Chromosome"/>
</dbReference>
<keyword evidence="3" id="KW-1185">Reference proteome</keyword>
<accession>A0A2U8I9U2</accession>
<evidence type="ECO:0000313" key="3">
    <source>
        <dbReference type="Proteomes" id="UP000261875"/>
    </source>
</evidence>
<reference evidence="2 3" key="1">
    <citation type="submission" date="2017-05" db="EMBL/GenBank/DDBJ databases">
        <title>Genome sequence of Candidatus Fukatsuia symbiotica and Candidatus Hamiltonella defensa from Acyrthosiphon pisum strain 5D.</title>
        <authorList>
            <person name="Patel V.A."/>
            <person name="Chevignon G."/>
            <person name="Russell J.A."/>
            <person name="Oliver K.M."/>
        </authorList>
    </citation>
    <scope>NUCLEOTIDE SEQUENCE [LARGE SCALE GENOMIC DNA]</scope>
    <source>
        <strain evidence="2 3">5D</strain>
    </source>
</reference>
<dbReference type="AlphaFoldDB" id="A0A2U8I9U2"/>
<dbReference type="OrthoDB" id="7059963at2"/>
<protein>
    <recommendedName>
        <fullName evidence="4">DUF2509 domain-containing protein</fullName>
    </recommendedName>
</protein>